<dbReference type="Proteomes" id="UP000007881">
    <property type="component" value="Chromosome"/>
</dbReference>
<dbReference type="KEGG" id="phm:PSMK_09190"/>
<proteinExistence type="predicted"/>
<dbReference type="OrthoDB" id="218952at2"/>
<feature type="region of interest" description="Disordered" evidence="1">
    <location>
        <begin position="20"/>
        <end position="49"/>
    </location>
</feature>
<accession>I0ICU0</accession>
<evidence type="ECO:0000313" key="3">
    <source>
        <dbReference type="EMBL" id="BAM03078.1"/>
    </source>
</evidence>
<evidence type="ECO:0000256" key="2">
    <source>
        <dbReference type="SAM" id="SignalP"/>
    </source>
</evidence>
<dbReference type="HOGENOM" id="CLU_044707_0_0_0"/>
<keyword evidence="2" id="KW-0732">Signal</keyword>
<dbReference type="EMBL" id="AP012338">
    <property type="protein sequence ID" value="BAM03078.1"/>
    <property type="molecule type" value="Genomic_DNA"/>
</dbReference>
<evidence type="ECO:0000313" key="4">
    <source>
        <dbReference type="Proteomes" id="UP000007881"/>
    </source>
</evidence>
<evidence type="ECO:0000256" key="1">
    <source>
        <dbReference type="SAM" id="MobiDB-lite"/>
    </source>
</evidence>
<dbReference type="eggNOG" id="COG3391">
    <property type="taxonomic scope" value="Bacteria"/>
</dbReference>
<name>I0ICU0_PHYMF</name>
<dbReference type="STRING" id="1142394.PSMK_09190"/>
<dbReference type="AlphaFoldDB" id="I0ICU0"/>
<dbReference type="RefSeq" id="WP_014436298.1">
    <property type="nucleotide sequence ID" value="NC_017080.1"/>
</dbReference>
<dbReference type="SUPFAM" id="SSF75011">
    <property type="entry name" value="3-carboxy-cis,cis-mucoante lactonizing enzyme"/>
    <property type="match status" value="1"/>
</dbReference>
<reference evidence="3 4" key="1">
    <citation type="submission" date="2012-02" db="EMBL/GenBank/DDBJ databases">
        <title>Complete genome sequence of Phycisphaera mikurensis NBRC 102666.</title>
        <authorList>
            <person name="Ankai A."/>
            <person name="Hosoyama A."/>
            <person name="Terui Y."/>
            <person name="Sekine M."/>
            <person name="Fukai R."/>
            <person name="Kato Y."/>
            <person name="Nakamura S."/>
            <person name="Yamada-Narita S."/>
            <person name="Kawakoshi A."/>
            <person name="Fukunaga Y."/>
            <person name="Yamazaki S."/>
            <person name="Fujita N."/>
        </authorList>
    </citation>
    <scope>NUCLEOTIDE SEQUENCE [LARGE SCALE GENOMIC DNA]</scope>
    <source>
        <strain evidence="4">NBRC 102666 / KCTC 22515 / FYK2301M01</strain>
    </source>
</reference>
<keyword evidence="4" id="KW-1185">Reference proteome</keyword>
<feature type="chain" id="PRO_5003629642" evidence="2">
    <location>
        <begin position="23"/>
        <end position="481"/>
    </location>
</feature>
<feature type="signal peptide" evidence="2">
    <location>
        <begin position="1"/>
        <end position="22"/>
    </location>
</feature>
<protein>
    <submittedName>
        <fullName evidence="3">Uncharacterized protein</fullName>
    </submittedName>
</protein>
<gene>
    <name evidence="3" type="ordered locus">PSMK_09190</name>
</gene>
<sequence length="481" mass="51978">MRLPPNPGLLLMALLAAGSSTAEPTGPNDRDAWRSAPAEMPPDTPPFSIAKTAPEIGFHVVPLDPEVMPEPGVYGGWGQGTLTPEGRFLFAIGNHLTAPGADAWLITYDPETARMQRVMSTRDTAGWDRRPGELGDGKLHTALDVAPDGTAYALSFYGDYPRKRDWGNGYPGGRLFKHNLFTGDSESLGVPLATDSWPMQRWDTQRHRLVAVGERGLYLHPDLGPGEAPSGTVWDGPENGHSHGSLLVYDTAAGEVLYAGLPVEDDPQRPKLERRSLVLDPGSGRFFSSTPPSPSEVVLIDAAAAAGGDTSGWLRRTGLRTDSPIRGSTRRLTPDGELVVVSQLGTLYALRGEVPSIREIGPAWNPGTWLTDLTLGLDGRSLYYVVDSTWSGRASGVPLVRYDLQDHTRTVLAFLAPHLFEHHGYVPVGTYTNVRSADGTRIFSQVNGGFSDDPGDARYEQPVLLDIRLPDPAASGPRDPR</sequence>
<organism evidence="3 4">
    <name type="scientific">Phycisphaera mikurensis (strain NBRC 102666 / KCTC 22515 / FYK2301M01)</name>
    <dbReference type="NCBI Taxonomy" id="1142394"/>
    <lineage>
        <taxon>Bacteria</taxon>
        <taxon>Pseudomonadati</taxon>
        <taxon>Planctomycetota</taxon>
        <taxon>Phycisphaerae</taxon>
        <taxon>Phycisphaerales</taxon>
        <taxon>Phycisphaeraceae</taxon>
        <taxon>Phycisphaera</taxon>
    </lineage>
</organism>